<feature type="signal peptide" evidence="2">
    <location>
        <begin position="1"/>
        <end position="20"/>
    </location>
</feature>
<dbReference type="WBParaSite" id="PDA_v2.g29377.t1">
    <property type="protein sequence ID" value="PDA_v2.g29377.t1"/>
    <property type="gene ID" value="PDA_v2.g29377"/>
</dbReference>
<accession>A0A914QDK8</accession>
<keyword evidence="2" id="KW-0732">Signal</keyword>
<feature type="region of interest" description="Disordered" evidence="1">
    <location>
        <begin position="21"/>
        <end position="40"/>
    </location>
</feature>
<proteinExistence type="predicted"/>
<evidence type="ECO:0000256" key="2">
    <source>
        <dbReference type="SAM" id="SignalP"/>
    </source>
</evidence>
<evidence type="ECO:0000313" key="4">
    <source>
        <dbReference type="WBParaSite" id="PDA_v2.g29377.t1"/>
    </source>
</evidence>
<feature type="compositionally biased region" description="Pro residues" evidence="1">
    <location>
        <begin position="21"/>
        <end position="31"/>
    </location>
</feature>
<feature type="compositionally biased region" description="Polar residues" evidence="1">
    <location>
        <begin position="118"/>
        <end position="141"/>
    </location>
</feature>
<organism evidence="3 4">
    <name type="scientific">Panagrolaimus davidi</name>
    <dbReference type="NCBI Taxonomy" id="227884"/>
    <lineage>
        <taxon>Eukaryota</taxon>
        <taxon>Metazoa</taxon>
        <taxon>Ecdysozoa</taxon>
        <taxon>Nematoda</taxon>
        <taxon>Chromadorea</taxon>
        <taxon>Rhabditida</taxon>
        <taxon>Tylenchina</taxon>
        <taxon>Panagrolaimomorpha</taxon>
        <taxon>Panagrolaimoidea</taxon>
        <taxon>Panagrolaimidae</taxon>
        <taxon>Panagrolaimus</taxon>
    </lineage>
</organism>
<name>A0A914QDK8_9BILA</name>
<feature type="compositionally biased region" description="Low complexity" evidence="1">
    <location>
        <begin position="87"/>
        <end position="100"/>
    </location>
</feature>
<protein>
    <submittedName>
        <fullName evidence="4">Uncharacterized protein</fullName>
    </submittedName>
</protein>
<feature type="chain" id="PRO_5037241476" evidence="2">
    <location>
        <begin position="21"/>
        <end position="306"/>
    </location>
</feature>
<dbReference type="Proteomes" id="UP000887578">
    <property type="component" value="Unplaced"/>
</dbReference>
<feature type="compositionally biased region" description="Polar residues" evidence="1">
    <location>
        <begin position="177"/>
        <end position="189"/>
    </location>
</feature>
<evidence type="ECO:0000256" key="1">
    <source>
        <dbReference type="SAM" id="MobiDB-lite"/>
    </source>
</evidence>
<feature type="compositionally biased region" description="Pro residues" evidence="1">
    <location>
        <begin position="101"/>
        <end position="116"/>
    </location>
</feature>
<feature type="compositionally biased region" description="Low complexity" evidence="1">
    <location>
        <begin position="142"/>
        <end position="171"/>
    </location>
</feature>
<keyword evidence="3" id="KW-1185">Reference proteome</keyword>
<dbReference type="AlphaFoldDB" id="A0A914QDK8"/>
<evidence type="ECO:0000313" key="3">
    <source>
        <dbReference type="Proteomes" id="UP000887578"/>
    </source>
</evidence>
<sequence>MGQFLLFVMIVMTAALITTGGPPPGGPPGGPPMASASNSWRVVQPPTTSSYYNPHTATPFTVPQPTFAYASYGYVTSTGSYVYTPMASSGSGAPAPSTNSGPPPPSTKSEPPPPSTIAPFQQTTGSSAAKVPASNTVVSDGSTMTFSSSGETSTTTTTTTSSSSAVTTTQPTDKEAVTSSAPSTESTAWKPSKAPAQLTRRPKSTISRRTLCISHCNISYSNAEAYLATYTELIAILNDCSPADVVNLVSGMTRYSMYNDFLGTLFQQKTFEQFWLTTTSVFISGNCGSRALTNLVHTLPILLIVK</sequence>
<reference evidence="4" key="1">
    <citation type="submission" date="2022-11" db="UniProtKB">
        <authorList>
            <consortium name="WormBaseParasite"/>
        </authorList>
    </citation>
    <scope>IDENTIFICATION</scope>
</reference>
<feature type="region of interest" description="Disordered" evidence="1">
    <location>
        <begin position="87"/>
        <end position="201"/>
    </location>
</feature>